<accession>A0A1H7QXH6</accession>
<feature type="signal peptide" evidence="1">
    <location>
        <begin position="1"/>
        <end position="29"/>
    </location>
</feature>
<keyword evidence="1" id="KW-0732">Signal</keyword>
<proteinExistence type="predicted"/>
<dbReference type="Proteomes" id="UP000198953">
    <property type="component" value="Unassembled WGS sequence"/>
</dbReference>
<reference evidence="2 3" key="1">
    <citation type="submission" date="2016-10" db="EMBL/GenBank/DDBJ databases">
        <authorList>
            <person name="de Groot N.N."/>
        </authorList>
    </citation>
    <scope>NUCLEOTIDE SEQUENCE [LARGE SCALE GENOMIC DNA]</scope>
    <source>
        <strain evidence="2 3">DSM 43357</strain>
    </source>
</reference>
<organism evidence="2 3">
    <name type="scientific">Nonomuraea pusilla</name>
    <dbReference type="NCBI Taxonomy" id="46177"/>
    <lineage>
        <taxon>Bacteria</taxon>
        <taxon>Bacillati</taxon>
        <taxon>Actinomycetota</taxon>
        <taxon>Actinomycetes</taxon>
        <taxon>Streptosporangiales</taxon>
        <taxon>Streptosporangiaceae</taxon>
        <taxon>Nonomuraea</taxon>
    </lineage>
</organism>
<evidence type="ECO:0000313" key="2">
    <source>
        <dbReference type="EMBL" id="SEL52345.1"/>
    </source>
</evidence>
<evidence type="ECO:0000256" key="1">
    <source>
        <dbReference type="SAM" id="SignalP"/>
    </source>
</evidence>
<dbReference type="EMBL" id="FOBF01000005">
    <property type="protein sequence ID" value="SEL52345.1"/>
    <property type="molecule type" value="Genomic_DNA"/>
</dbReference>
<protein>
    <submittedName>
        <fullName evidence="2">Uncharacterized protein</fullName>
    </submittedName>
</protein>
<evidence type="ECO:0000313" key="3">
    <source>
        <dbReference type="Proteomes" id="UP000198953"/>
    </source>
</evidence>
<dbReference type="AlphaFoldDB" id="A0A1H7QXH6"/>
<dbReference type="OrthoDB" id="1164099at2"/>
<dbReference type="RefSeq" id="WP_091100564.1">
    <property type="nucleotide sequence ID" value="NZ_FOBF01000005.1"/>
</dbReference>
<sequence>MSIVRSTTVALTAALAIGASLVSGVSANADSRYGVRHTAKVAKAAKARQAPATSRMTIASGQTEAGVGWQYYDNPTPGLYLDVDTSDAGFKTTPTYTASVGGRQFMFQLTGTSAIYMPTSTGFRVYIRWADNSPIEVADAVKYGWYVSWIGVD</sequence>
<name>A0A1H7QXH6_9ACTN</name>
<keyword evidence="3" id="KW-1185">Reference proteome</keyword>
<gene>
    <name evidence="2" type="ORF">SAMN05660976_02712</name>
</gene>
<feature type="chain" id="PRO_5011674508" evidence="1">
    <location>
        <begin position="30"/>
        <end position="153"/>
    </location>
</feature>